<evidence type="ECO:0000256" key="1">
    <source>
        <dbReference type="ARBA" id="ARBA00023242"/>
    </source>
</evidence>
<dbReference type="AlphaFoldDB" id="A0A395J6Y9"/>
<dbReference type="EMBL" id="QKRW01000002">
    <property type="protein sequence ID" value="RAL67918.1"/>
    <property type="molecule type" value="Genomic_DNA"/>
</dbReference>
<dbReference type="SUPFAM" id="SSF57701">
    <property type="entry name" value="Zn2/Cys6 DNA-binding domain"/>
    <property type="match status" value="1"/>
</dbReference>
<feature type="region of interest" description="Disordered" evidence="2">
    <location>
        <begin position="1"/>
        <end position="28"/>
    </location>
</feature>
<dbReference type="Proteomes" id="UP000249056">
    <property type="component" value="Unassembled WGS sequence"/>
</dbReference>
<evidence type="ECO:0000313" key="5">
    <source>
        <dbReference type="Proteomes" id="UP000249056"/>
    </source>
</evidence>
<accession>A0A395J6Y9</accession>
<evidence type="ECO:0000259" key="3">
    <source>
        <dbReference type="Pfam" id="PF00172"/>
    </source>
</evidence>
<evidence type="ECO:0000313" key="4">
    <source>
        <dbReference type="EMBL" id="RAL67918.1"/>
    </source>
</evidence>
<dbReference type="Gene3D" id="4.10.240.10">
    <property type="entry name" value="Zn(2)-C6 fungal-type DNA-binding domain"/>
    <property type="match status" value="1"/>
</dbReference>
<reference evidence="4 5" key="1">
    <citation type="submission" date="2018-06" db="EMBL/GenBank/DDBJ databases">
        <title>Genome Sequence of the Brown Rot Fungal Pathogen Monilinia fructigena.</title>
        <authorList>
            <person name="Landi L."/>
            <person name="De Miccolis Angelini R.M."/>
            <person name="Pollastro S."/>
            <person name="Abate D."/>
            <person name="Faretra F."/>
            <person name="Romanazzi G."/>
        </authorList>
    </citation>
    <scope>NUCLEOTIDE SEQUENCE [LARGE SCALE GENOMIC DNA]</scope>
    <source>
        <strain evidence="4 5">Mfrg269</strain>
    </source>
</reference>
<sequence>MDQREKIKLTSGSSSVTHSGSRKPHRKVRPVVAFAKGRKIKCDENKPSCNNCIRHSVQCDIMTTSGAITLLLQLLRLLLAPIVLQ</sequence>
<dbReference type="GO" id="GO:0008270">
    <property type="term" value="F:zinc ion binding"/>
    <property type="evidence" value="ECO:0007669"/>
    <property type="project" value="InterPro"/>
</dbReference>
<dbReference type="InterPro" id="IPR001138">
    <property type="entry name" value="Zn2Cys6_DnaBD"/>
</dbReference>
<comment type="caution">
    <text evidence="4">The sequence shown here is derived from an EMBL/GenBank/DDBJ whole genome shotgun (WGS) entry which is preliminary data.</text>
</comment>
<proteinExistence type="predicted"/>
<dbReference type="CDD" id="cd00067">
    <property type="entry name" value="GAL4"/>
    <property type="match status" value="1"/>
</dbReference>
<dbReference type="OrthoDB" id="416217at2759"/>
<dbReference type="InterPro" id="IPR052400">
    <property type="entry name" value="Zn2-C6_fungal_TF"/>
</dbReference>
<dbReference type="GO" id="GO:0000981">
    <property type="term" value="F:DNA-binding transcription factor activity, RNA polymerase II-specific"/>
    <property type="evidence" value="ECO:0007669"/>
    <property type="project" value="InterPro"/>
</dbReference>
<feature type="domain" description="Zn(2)-C6 fungal-type" evidence="3">
    <location>
        <begin position="37"/>
        <end position="61"/>
    </location>
</feature>
<dbReference type="PANTHER" id="PTHR47657:SF7">
    <property type="entry name" value="STEROL REGULATORY ELEMENT-BINDING PROTEIN ECM22"/>
    <property type="match status" value="1"/>
</dbReference>
<keyword evidence="5" id="KW-1185">Reference proteome</keyword>
<evidence type="ECO:0000256" key="2">
    <source>
        <dbReference type="SAM" id="MobiDB-lite"/>
    </source>
</evidence>
<name>A0A395J6Y9_9HELO</name>
<dbReference type="InterPro" id="IPR036864">
    <property type="entry name" value="Zn2-C6_fun-type_DNA-bd_sf"/>
</dbReference>
<dbReference type="PANTHER" id="PTHR47657">
    <property type="entry name" value="STEROL REGULATORY ELEMENT-BINDING PROTEIN ECM22"/>
    <property type="match status" value="1"/>
</dbReference>
<organism evidence="4 5">
    <name type="scientific">Monilinia fructigena</name>
    <dbReference type="NCBI Taxonomy" id="38457"/>
    <lineage>
        <taxon>Eukaryota</taxon>
        <taxon>Fungi</taxon>
        <taxon>Dikarya</taxon>
        <taxon>Ascomycota</taxon>
        <taxon>Pezizomycotina</taxon>
        <taxon>Leotiomycetes</taxon>
        <taxon>Helotiales</taxon>
        <taxon>Sclerotiniaceae</taxon>
        <taxon>Monilinia</taxon>
    </lineage>
</organism>
<gene>
    <name evidence="4" type="ORF">DID88_008643</name>
</gene>
<dbReference type="Pfam" id="PF00172">
    <property type="entry name" value="Zn_clus"/>
    <property type="match status" value="1"/>
</dbReference>
<feature type="compositionally biased region" description="Low complexity" evidence="2">
    <location>
        <begin position="10"/>
        <end position="19"/>
    </location>
</feature>
<protein>
    <recommendedName>
        <fullName evidence="3">Zn(2)-C6 fungal-type domain-containing protein</fullName>
    </recommendedName>
</protein>
<keyword evidence="1" id="KW-0539">Nucleus</keyword>